<organism evidence="1 2">
    <name type="scientific">Veronia pacifica</name>
    <dbReference type="NCBI Taxonomy" id="1080227"/>
    <lineage>
        <taxon>Bacteria</taxon>
        <taxon>Pseudomonadati</taxon>
        <taxon>Pseudomonadota</taxon>
        <taxon>Gammaproteobacteria</taxon>
        <taxon>Vibrionales</taxon>
        <taxon>Vibrionaceae</taxon>
        <taxon>Veronia</taxon>
    </lineage>
</organism>
<sequence>MNRRHNDYLTLAGDMLDAICHAAYGPRPGALEAVLADNPGLAAYGPVLPTNVTVSLPELGPAESSSQINLWD</sequence>
<gene>
    <name evidence="1" type="ORF">A8L45_19715</name>
</gene>
<dbReference type="Pfam" id="PF05489">
    <property type="entry name" value="Phage_tail_X"/>
    <property type="match status" value="1"/>
</dbReference>
<accession>A0A1C3EBS0</accession>
<protein>
    <recommendedName>
        <fullName evidence="3">Phage tail protein</fullName>
    </recommendedName>
</protein>
<proteinExistence type="predicted"/>
<dbReference type="RefSeq" id="WP_068905072.1">
    <property type="nucleotide sequence ID" value="NZ_JBHUIF010000017.1"/>
</dbReference>
<comment type="caution">
    <text evidence="1">The sequence shown here is derived from an EMBL/GenBank/DDBJ whole genome shotgun (WGS) entry which is preliminary data.</text>
</comment>
<dbReference type="AlphaFoldDB" id="A0A1C3EBS0"/>
<evidence type="ECO:0000313" key="2">
    <source>
        <dbReference type="Proteomes" id="UP000094936"/>
    </source>
</evidence>
<dbReference type="STRING" id="1080227.A8L45_19715"/>
<dbReference type="InterPro" id="IPR008861">
    <property type="entry name" value="GpX-like"/>
</dbReference>
<dbReference type="Proteomes" id="UP000094936">
    <property type="component" value="Unassembled WGS sequence"/>
</dbReference>
<reference evidence="1 2" key="1">
    <citation type="submission" date="2016-05" db="EMBL/GenBank/DDBJ databases">
        <title>Genomic Taxonomy of the Vibrionaceae.</title>
        <authorList>
            <person name="Gomez-Gil B."/>
            <person name="Enciso-Ibarra J."/>
        </authorList>
    </citation>
    <scope>NUCLEOTIDE SEQUENCE [LARGE SCALE GENOMIC DNA]</scope>
    <source>
        <strain evidence="1 2">CAIM 1920</strain>
    </source>
</reference>
<dbReference type="EMBL" id="LYBM01000050">
    <property type="protein sequence ID" value="ODA30634.1"/>
    <property type="molecule type" value="Genomic_DNA"/>
</dbReference>
<evidence type="ECO:0000313" key="1">
    <source>
        <dbReference type="EMBL" id="ODA30634.1"/>
    </source>
</evidence>
<evidence type="ECO:0008006" key="3">
    <source>
        <dbReference type="Google" id="ProtNLM"/>
    </source>
</evidence>
<name>A0A1C3EBS0_9GAMM</name>
<dbReference type="OrthoDB" id="8759063at2"/>
<keyword evidence="2" id="KW-1185">Reference proteome</keyword>